<reference evidence="2" key="2">
    <citation type="submission" date="2020-09" db="EMBL/GenBank/DDBJ databases">
        <authorList>
            <person name="Sun Q."/>
            <person name="Sedlacek I."/>
        </authorList>
    </citation>
    <scope>NUCLEOTIDE SEQUENCE</scope>
    <source>
        <strain evidence="2">CCM 7905</strain>
    </source>
</reference>
<dbReference type="InterPro" id="IPR036390">
    <property type="entry name" value="WH_DNA-bd_sf"/>
</dbReference>
<evidence type="ECO:0000313" key="2">
    <source>
        <dbReference type="EMBL" id="GGG11774.1"/>
    </source>
</evidence>
<accession>A0A917D7M2</accession>
<dbReference type="PANTHER" id="PTHR33164">
    <property type="entry name" value="TRANSCRIPTIONAL REGULATOR, MARR FAMILY"/>
    <property type="match status" value="1"/>
</dbReference>
<gene>
    <name evidence="2" type="ORF">GCM10007304_27170</name>
</gene>
<dbReference type="InterPro" id="IPR000835">
    <property type="entry name" value="HTH_MarR-typ"/>
</dbReference>
<evidence type="ECO:0000259" key="1">
    <source>
        <dbReference type="SMART" id="SM00347"/>
    </source>
</evidence>
<dbReference type="InterPro" id="IPR039422">
    <property type="entry name" value="MarR/SlyA-like"/>
</dbReference>
<reference evidence="2" key="1">
    <citation type="journal article" date="2014" name="Int. J. Syst. Evol. Microbiol.">
        <title>Complete genome sequence of Corynebacterium casei LMG S-19264T (=DSM 44701T), isolated from a smear-ripened cheese.</title>
        <authorList>
            <consortium name="US DOE Joint Genome Institute (JGI-PGF)"/>
            <person name="Walter F."/>
            <person name="Albersmeier A."/>
            <person name="Kalinowski J."/>
            <person name="Ruckert C."/>
        </authorList>
    </citation>
    <scope>NUCLEOTIDE SEQUENCE</scope>
    <source>
        <strain evidence="2">CCM 7905</strain>
    </source>
</reference>
<dbReference type="Proteomes" id="UP000654257">
    <property type="component" value="Unassembled WGS sequence"/>
</dbReference>
<evidence type="ECO:0000313" key="3">
    <source>
        <dbReference type="Proteomes" id="UP000654257"/>
    </source>
</evidence>
<dbReference type="SUPFAM" id="SSF46785">
    <property type="entry name" value="Winged helix' DNA-binding domain"/>
    <property type="match status" value="1"/>
</dbReference>
<feature type="domain" description="HTH marR-type" evidence="1">
    <location>
        <begin position="35"/>
        <end position="137"/>
    </location>
</feature>
<dbReference type="InterPro" id="IPR036388">
    <property type="entry name" value="WH-like_DNA-bd_sf"/>
</dbReference>
<dbReference type="Pfam" id="PF01047">
    <property type="entry name" value="MarR"/>
    <property type="match status" value="1"/>
</dbReference>
<comment type="caution">
    <text evidence="2">The sequence shown here is derived from an EMBL/GenBank/DDBJ whole genome shotgun (WGS) entry which is preliminary data.</text>
</comment>
<sequence length="162" mass="17838">MDEHDATRWLTAEQQAAWRGLVTLCTRLPAALDTQLQRDSGLTHFDYFVLGGLSESPDRRLKLRDLAERSNASLSRLSHVITKLEKLGWVQRENIEGGRGSFAVLTDTGWDKVREAAPGHVETVQSLVFEGLDDAQVETLRQLGSVMLAQLDRGIAGGLGKA</sequence>
<dbReference type="SMART" id="SM00347">
    <property type="entry name" value="HTH_MARR"/>
    <property type="match status" value="1"/>
</dbReference>
<dbReference type="GO" id="GO:0003700">
    <property type="term" value="F:DNA-binding transcription factor activity"/>
    <property type="evidence" value="ECO:0007669"/>
    <property type="project" value="InterPro"/>
</dbReference>
<keyword evidence="3" id="KW-1185">Reference proteome</keyword>
<dbReference type="GO" id="GO:0006950">
    <property type="term" value="P:response to stress"/>
    <property type="evidence" value="ECO:0007669"/>
    <property type="project" value="TreeGrafter"/>
</dbReference>
<protein>
    <submittedName>
        <fullName evidence="2">MarR family transcriptional regulator</fullName>
    </submittedName>
</protein>
<proteinExistence type="predicted"/>
<dbReference type="RefSeq" id="WP_188545409.1">
    <property type="nucleotide sequence ID" value="NZ_BMCU01000003.1"/>
</dbReference>
<organism evidence="2 3">
    <name type="scientific">Rhodococcoides trifolii</name>
    <dbReference type="NCBI Taxonomy" id="908250"/>
    <lineage>
        <taxon>Bacteria</taxon>
        <taxon>Bacillati</taxon>
        <taxon>Actinomycetota</taxon>
        <taxon>Actinomycetes</taxon>
        <taxon>Mycobacteriales</taxon>
        <taxon>Nocardiaceae</taxon>
        <taxon>Rhodococcoides</taxon>
    </lineage>
</organism>
<dbReference type="PANTHER" id="PTHR33164:SF99">
    <property type="entry name" value="MARR FAMILY REGULATORY PROTEIN"/>
    <property type="match status" value="1"/>
</dbReference>
<dbReference type="Gene3D" id="1.10.10.10">
    <property type="entry name" value="Winged helix-like DNA-binding domain superfamily/Winged helix DNA-binding domain"/>
    <property type="match status" value="1"/>
</dbReference>
<dbReference type="EMBL" id="BMCU01000003">
    <property type="protein sequence ID" value="GGG11774.1"/>
    <property type="molecule type" value="Genomic_DNA"/>
</dbReference>
<dbReference type="AlphaFoldDB" id="A0A917D7M2"/>
<name>A0A917D7M2_9NOCA</name>